<evidence type="ECO:0000313" key="4">
    <source>
        <dbReference type="EMBL" id="EMZ23445.1"/>
    </source>
</evidence>
<evidence type="ECO:0000313" key="5">
    <source>
        <dbReference type="Proteomes" id="UP000012589"/>
    </source>
</evidence>
<dbReference type="Pfam" id="PF04015">
    <property type="entry name" value="DUF362"/>
    <property type="match status" value="1"/>
</dbReference>
<keyword evidence="2" id="KW-0732">Signal</keyword>
<dbReference type="Proteomes" id="UP000012589">
    <property type="component" value="Unassembled WGS sequence"/>
</dbReference>
<dbReference type="InterPro" id="IPR007160">
    <property type="entry name" value="DUF362"/>
</dbReference>
<reference evidence="4 5" key="1">
    <citation type="journal article" date="2014" name="Genome Announc.">
        <title>Draft genome sequences of the altered schaedler flora, a defined bacterial community from gnotobiotic mice.</title>
        <authorList>
            <person name="Wannemuehler M.J."/>
            <person name="Overstreet A.M."/>
            <person name="Ward D.V."/>
            <person name="Phillips G.J."/>
        </authorList>
    </citation>
    <scope>NUCLEOTIDE SEQUENCE [LARGE SCALE GENOMIC DNA]</scope>
    <source>
        <strain evidence="4 5">ASF492</strain>
    </source>
</reference>
<comment type="caution">
    <text evidence="4">The sequence shown here is derived from an EMBL/GenBank/DDBJ whole genome shotgun (WGS) entry which is preliminary data.</text>
</comment>
<evidence type="ECO:0000256" key="1">
    <source>
        <dbReference type="SAM" id="MobiDB-lite"/>
    </source>
</evidence>
<dbReference type="eggNOG" id="COG2768">
    <property type="taxonomic scope" value="Bacteria"/>
</dbReference>
<evidence type="ECO:0000259" key="3">
    <source>
        <dbReference type="Pfam" id="PF04015"/>
    </source>
</evidence>
<evidence type="ECO:0000256" key="2">
    <source>
        <dbReference type="SAM" id="SignalP"/>
    </source>
</evidence>
<dbReference type="AlphaFoldDB" id="N2ABJ1"/>
<feature type="region of interest" description="Disordered" evidence="1">
    <location>
        <begin position="22"/>
        <end position="54"/>
    </location>
</feature>
<gene>
    <name evidence="4" type="ORF">C823_03616</name>
</gene>
<feature type="chain" id="PRO_5038999992" description="DUF362 domain-containing protein" evidence="2">
    <location>
        <begin position="19"/>
        <end position="340"/>
    </location>
</feature>
<sequence length="340" mass="36721">MKKLFILLCTVFVMQSTACSSKPVTEDGVQEDEVRKEAGTEQNDDGQTESTEQTAELKQYENTVPVVYMTKEITAESLGNLYRSLDEKIQGEHTAVKISAGELPSGNAVEPELFRDLVTSVKGTIVACGTRDDLQPADNEGLAQIAEPEVLDESGSVAIPVEDGLHLEENYVGAHFSDYDGLLMISYFQGHAAAGFDGAVKNISVGISSAEGKCLIYSAGGSSTDPRGAEQDTFLESMAEAGKAVVDALHNNILYINIMDHRSIDGGFDETTAISDDRKIGILASADPVALDQACVDLVYMEEDNERFVDWMEKLNGEYVLEYAEKIGLGSSAYTLVSID</sequence>
<keyword evidence="5" id="KW-1185">Reference proteome</keyword>
<protein>
    <recommendedName>
        <fullName evidence="3">DUF362 domain-containing protein</fullName>
    </recommendedName>
</protein>
<organism evidence="4 5">
    <name type="scientific">Eubacterium plexicaudatum ASF492</name>
    <dbReference type="NCBI Taxonomy" id="1235802"/>
    <lineage>
        <taxon>Bacteria</taxon>
        <taxon>Bacillati</taxon>
        <taxon>Bacillota</taxon>
        <taxon>Clostridia</taxon>
        <taxon>Eubacteriales</taxon>
        <taxon>Eubacteriaceae</taxon>
        <taxon>Eubacterium</taxon>
    </lineage>
</organism>
<dbReference type="HOGENOM" id="CLU_046240_1_1_9"/>
<feature type="domain" description="DUF362" evidence="3">
    <location>
        <begin position="95"/>
        <end position="297"/>
    </location>
</feature>
<dbReference type="EMBL" id="AQFT01000107">
    <property type="protein sequence ID" value="EMZ23445.1"/>
    <property type="molecule type" value="Genomic_DNA"/>
</dbReference>
<feature type="signal peptide" evidence="2">
    <location>
        <begin position="1"/>
        <end position="18"/>
    </location>
</feature>
<name>N2ABJ1_9FIRM</name>
<dbReference type="PATRIC" id="fig|1235802.3.peg.3820"/>
<dbReference type="OrthoDB" id="9781559at2"/>
<dbReference type="STRING" id="1235802.C823_03616"/>
<proteinExistence type="predicted"/>
<accession>N2ABJ1</accession>